<evidence type="ECO:0000313" key="2">
    <source>
        <dbReference type="Proteomes" id="UP000053317"/>
    </source>
</evidence>
<reference evidence="1 2" key="2">
    <citation type="submission" date="2015-05" db="EMBL/GenBank/DDBJ databases">
        <authorList>
            <person name="Morales-Cruz A."/>
            <person name="Amrine K.C."/>
            <person name="Cantu D."/>
        </authorList>
    </citation>
    <scope>NUCLEOTIDE SEQUENCE [LARGE SCALE GENOMIC DNA]</scope>
    <source>
        <strain evidence="1">UCRPC4</strain>
    </source>
</reference>
<protein>
    <submittedName>
        <fullName evidence="1">Uncharacterized protein</fullName>
    </submittedName>
</protein>
<evidence type="ECO:0000313" key="1">
    <source>
        <dbReference type="EMBL" id="KKY17704.1"/>
    </source>
</evidence>
<dbReference type="Proteomes" id="UP000053317">
    <property type="component" value="Unassembled WGS sequence"/>
</dbReference>
<gene>
    <name evidence="1" type="ORF">UCRPC4_g05337</name>
</gene>
<reference evidence="1 2" key="1">
    <citation type="submission" date="2015-05" db="EMBL/GenBank/DDBJ databases">
        <title>Distinctive expansion of gene families associated with plant cell wall degradation and secondary metabolism in the genomes of grapevine trunk pathogens.</title>
        <authorList>
            <person name="Lawrence D.P."/>
            <person name="Travadon R."/>
            <person name="Rolshausen P.E."/>
            <person name="Baumgartner K."/>
        </authorList>
    </citation>
    <scope>NUCLEOTIDE SEQUENCE [LARGE SCALE GENOMIC DNA]</scope>
    <source>
        <strain evidence="1">UCRPC4</strain>
    </source>
</reference>
<accession>A0A0G2E4Q8</accession>
<proteinExistence type="predicted"/>
<keyword evidence="2" id="KW-1185">Reference proteome</keyword>
<organism evidence="1 2">
    <name type="scientific">Phaeomoniella chlamydospora</name>
    <name type="common">Phaeoacremonium chlamydosporum</name>
    <dbReference type="NCBI Taxonomy" id="158046"/>
    <lineage>
        <taxon>Eukaryota</taxon>
        <taxon>Fungi</taxon>
        <taxon>Dikarya</taxon>
        <taxon>Ascomycota</taxon>
        <taxon>Pezizomycotina</taxon>
        <taxon>Eurotiomycetes</taxon>
        <taxon>Chaetothyriomycetidae</taxon>
        <taxon>Phaeomoniellales</taxon>
        <taxon>Phaeomoniellaceae</taxon>
        <taxon>Phaeomoniella</taxon>
    </lineage>
</organism>
<dbReference type="EMBL" id="LCWF01000137">
    <property type="protein sequence ID" value="KKY17704.1"/>
    <property type="molecule type" value="Genomic_DNA"/>
</dbReference>
<dbReference type="AlphaFoldDB" id="A0A0G2E4Q8"/>
<comment type="caution">
    <text evidence="1">The sequence shown here is derived from an EMBL/GenBank/DDBJ whole genome shotgun (WGS) entry which is preliminary data.</text>
</comment>
<sequence length="116" mass="12068">MIFEAAPVYEAGVGAVRVGGVPVLPPLLVIELLELDRTALMNGPRFIELEEVIMDIALSLLVVIAIPPAVISIAIEVEAVTSSDEATIMLDDAAVAVATQAGFPSSLKVPTSMPTD</sequence>
<name>A0A0G2E4Q8_PHACM</name>